<dbReference type="STRING" id="4432.A0A1U7Z4L2"/>
<dbReference type="FunFam" id="3.40.50.1010:FF:000006">
    <property type="entry name" value="rRNA-processing protein UTP23 homolog"/>
    <property type="match status" value="1"/>
</dbReference>
<feature type="compositionally biased region" description="Basic residues" evidence="7">
    <location>
        <begin position="268"/>
        <end position="280"/>
    </location>
</feature>
<dbReference type="InterPro" id="IPR057776">
    <property type="entry name" value="UTP23_sensor"/>
</dbReference>
<dbReference type="Gene3D" id="3.40.50.1010">
    <property type="entry name" value="5'-nuclease"/>
    <property type="match status" value="1"/>
</dbReference>
<keyword evidence="9" id="KW-1185">Reference proteome</keyword>
<evidence type="ECO:0000256" key="3">
    <source>
        <dbReference type="ARBA" id="ARBA00022552"/>
    </source>
</evidence>
<dbReference type="FunCoup" id="A0A1U7Z4L2">
    <property type="interactions" value="3557"/>
</dbReference>
<dbReference type="Pfam" id="PF24779">
    <property type="entry name" value="UTP23_sensor"/>
    <property type="match status" value="1"/>
</dbReference>
<organism evidence="9 10">
    <name type="scientific">Nelumbo nucifera</name>
    <name type="common">Sacred lotus</name>
    <dbReference type="NCBI Taxonomy" id="4432"/>
    <lineage>
        <taxon>Eukaryota</taxon>
        <taxon>Viridiplantae</taxon>
        <taxon>Streptophyta</taxon>
        <taxon>Embryophyta</taxon>
        <taxon>Tracheophyta</taxon>
        <taxon>Spermatophyta</taxon>
        <taxon>Magnoliopsida</taxon>
        <taxon>Proteales</taxon>
        <taxon>Nelumbonaceae</taxon>
        <taxon>Nelumbo</taxon>
    </lineage>
</organism>
<dbReference type="GO" id="GO:0032040">
    <property type="term" value="C:small-subunit processome"/>
    <property type="evidence" value="ECO:0000318"/>
    <property type="project" value="GO_Central"/>
</dbReference>
<evidence type="ECO:0000256" key="1">
    <source>
        <dbReference type="ARBA" id="ARBA00004604"/>
    </source>
</evidence>
<dbReference type="Proteomes" id="UP000189703">
    <property type="component" value="Unplaced"/>
</dbReference>
<evidence type="ECO:0000313" key="9">
    <source>
        <dbReference type="Proteomes" id="UP000189703"/>
    </source>
</evidence>
<comment type="function">
    <text evidence="5">Involved in rRNA-processing and ribosome biogenesis.</text>
</comment>
<dbReference type="AlphaFoldDB" id="A0A1U7Z4L2"/>
<accession>A0A1U7Z4L2</accession>
<protein>
    <submittedName>
        <fullName evidence="10">rRNA-processing protein UTP23 homolog isoform X1</fullName>
    </submittedName>
</protein>
<evidence type="ECO:0000313" key="10">
    <source>
        <dbReference type="RefSeq" id="XP_010242292.1"/>
    </source>
</evidence>
<name>A0A1U7Z4L2_NELNU</name>
<dbReference type="CDD" id="cd08553">
    <property type="entry name" value="PIN_Fcf1-like"/>
    <property type="match status" value="1"/>
</dbReference>
<gene>
    <name evidence="10" type="primary">LOC104586687</name>
</gene>
<dbReference type="Pfam" id="PF04900">
    <property type="entry name" value="Fcf1"/>
    <property type="match status" value="1"/>
</dbReference>
<keyword evidence="3" id="KW-0698">rRNA processing</keyword>
<evidence type="ECO:0000256" key="4">
    <source>
        <dbReference type="ARBA" id="ARBA00023242"/>
    </source>
</evidence>
<comment type="subcellular location">
    <subcellularLocation>
        <location evidence="1">Nucleus</location>
        <location evidence="1">Nucleolus</location>
    </subcellularLocation>
</comment>
<evidence type="ECO:0000256" key="7">
    <source>
        <dbReference type="SAM" id="MobiDB-lite"/>
    </source>
</evidence>
<dbReference type="GO" id="GO:0070181">
    <property type="term" value="F:small ribosomal subunit rRNA binding"/>
    <property type="evidence" value="ECO:0000318"/>
    <property type="project" value="GO_Central"/>
</dbReference>
<sequence length="290" mass="33286">MRVKKQKHHRRSVRFYTACFGFREPFKILCDGTFIHHLLVNKTKSANDALSNILGSPVKLYTTRCILAELKSLGDSYSETLQAARNLFMARCDHERRKSAVGCIEEVVGENNAEHFFIATQDTSIREKFREVPGVPVIFGLRNSLFLEPPSAFQRQFVKSTEEERLHMTEMEYKMIKKKEKNKLEAKVATDSPDAHEGLVDQVVVPETVNLRKVRRKTLGVTDKAKFKRKKAKAPNPLSCKKKKIRDQPSLSSNQEAWLQDDKDGGKGRRKRNRKRRRSGKSINPNTTDS</sequence>
<dbReference type="InterPro" id="IPR029060">
    <property type="entry name" value="PIN-like_dom_sf"/>
</dbReference>
<keyword evidence="2" id="KW-0690">Ribosome biogenesis</keyword>
<comment type="similarity">
    <text evidence="6">Belongs to the UTP23/FCF1 family. UTP23 subfamily.</text>
</comment>
<dbReference type="GO" id="GO:0006364">
    <property type="term" value="P:rRNA processing"/>
    <property type="evidence" value="ECO:0007669"/>
    <property type="project" value="UniProtKB-KW"/>
</dbReference>
<dbReference type="SUPFAM" id="SSF88723">
    <property type="entry name" value="PIN domain-like"/>
    <property type="match status" value="1"/>
</dbReference>
<reference evidence="10" key="1">
    <citation type="submission" date="2025-08" db="UniProtKB">
        <authorList>
            <consortium name="RefSeq"/>
        </authorList>
    </citation>
    <scope>IDENTIFICATION</scope>
</reference>
<evidence type="ECO:0000259" key="8">
    <source>
        <dbReference type="Pfam" id="PF24779"/>
    </source>
</evidence>
<keyword evidence="4" id="KW-0539">Nucleus</keyword>
<dbReference type="OrthoDB" id="25675at2759"/>
<proteinExistence type="inferred from homology"/>
<evidence type="ECO:0000256" key="6">
    <source>
        <dbReference type="ARBA" id="ARBA00038503"/>
    </source>
</evidence>
<dbReference type="GeneID" id="104586687"/>
<evidence type="ECO:0000256" key="5">
    <source>
        <dbReference type="ARBA" id="ARBA00037300"/>
    </source>
</evidence>
<dbReference type="PANTHER" id="PTHR12416">
    <property type="entry name" value="RRNA-PROCESSING PROTEIN UTP23 HOMOLOG"/>
    <property type="match status" value="1"/>
</dbReference>
<dbReference type="OMA" id="CCMQALY"/>
<evidence type="ECO:0000256" key="2">
    <source>
        <dbReference type="ARBA" id="ARBA00022517"/>
    </source>
</evidence>
<dbReference type="InterPro" id="IPR006984">
    <property type="entry name" value="Fcf1/UTP23"/>
</dbReference>
<dbReference type="RefSeq" id="XP_010242292.1">
    <property type="nucleotide sequence ID" value="XM_010243990.2"/>
</dbReference>
<dbReference type="KEGG" id="nnu:104586687"/>
<dbReference type="eggNOG" id="KOG3164">
    <property type="taxonomic scope" value="Eukaryota"/>
</dbReference>
<feature type="region of interest" description="Disordered" evidence="7">
    <location>
        <begin position="224"/>
        <end position="290"/>
    </location>
</feature>
<feature type="domain" description="UTP23 sensor motif region" evidence="8">
    <location>
        <begin position="226"/>
        <end position="244"/>
    </location>
</feature>
<dbReference type="GO" id="GO:0005730">
    <property type="term" value="C:nucleolus"/>
    <property type="evidence" value="ECO:0000318"/>
    <property type="project" value="GO_Central"/>
</dbReference>